<gene>
    <name evidence="1" type="ORF">GIV53_12220</name>
</gene>
<reference evidence="1" key="1">
    <citation type="submission" date="2019-11" db="EMBL/GenBank/DDBJ databases">
        <title>Epiphytic Pseudomonas syringae from cherry orchards.</title>
        <authorList>
            <person name="Hulin M.T."/>
        </authorList>
    </citation>
    <scope>NUCLEOTIDE SEQUENCE</scope>
    <source>
        <strain evidence="1">PA-2-5E</strain>
    </source>
</reference>
<accession>A0A9Q4A4Q2</accession>
<evidence type="ECO:0000313" key="2">
    <source>
        <dbReference type="Proteomes" id="UP000814010"/>
    </source>
</evidence>
<sequence length="123" mass="13942">MHEAIRRYLGADPCCDRGSYLLLSTHFRFSGLCFHVADQDCLYTFNAIRRYRPSVPEYLDCLLTAEGLGFLINSLTVSIDPYLCAVSSSVALAWSDRAHLNGGISDLGYYIYQLFSETEQKWP</sequence>
<dbReference type="EMBL" id="WKAE01000111">
    <property type="protein sequence ID" value="MCF5630065.1"/>
    <property type="molecule type" value="Genomic_DNA"/>
</dbReference>
<evidence type="ECO:0000313" key="1">
    <source>
        <dbReference type="EMBL" id="MCF5630065.1"/>
    </source>
</evidence>
<name>A0A9Q4A4Q2_PSESX</name>
<protein>
    <submittedName>
        <fullName evidence="1">Uncharacterized protein</fullName>
    </submittedName>
</protein>
<dbReference type="RefSeq" id="WP_419206539.1">
    <property type="nucleotide sequence ID" value="NZ_WJZW01000009.1"/>
</dbReference>
<comment type="caution">
    <text evidence="1">The sequence shown here is derived from an EMBL/GenBank/DDBJ whole genome shotgun (WGS) entry which is preliminary data.</text>
</comment>
<dbReference type="AlphaFoldDB" id="A0A9Q4A4Q2"/>
<organism evidence="1 2">
    <name type="scientific">Pseudomonas syringae</name>
    <dbReference type="NCBI Taxonomy" id="317"/>
    <lineage>
        <taxon>Bacteria</taxon>
        <taxon>Pseudomonadati</taxon>
        <taxon>Pseudomonadota</taxon>
        <taxon>Gammaproteobacteria</taxon>
        <taxon>Pseudomonadales</taxon>
        <taxon>Pseudomonadaceae</taxon>
        <taxon>Pseudomonas</taxon>
    </lineage>
</organism>
<dbReference type="Proteomes" id="UP000814010">
    <property type="component" value="Unassembled WGS sequence"/>
</dbReference>
<proteinExistence type="predicted"/>